<reference evidence="1 2" key="1">
    <citation type="submission" date="2014-02" db="EMBL/GenBank/DDBJ databases">
        <title>The genome sequence of Colletotrichum salicis CBS 607.94.</title>
        <authorList>
            <person name="Baroncelli R."/>
            <person name="Thon M.R."/>
        </authorList>
    </citation>
    <scope>NUCLEOTIDE SEQUENCE [LARGE SCALE GENOMIC DNA]</scope>
    <source>
        <strain evidence="1 2">CBS 607.94</strain>
    </source>
</reference>
<sequence>MYDCRSGVRPAFLSYMRIFVDSPFWQNFVEVRLKYGLLQSTTISSDISRTWSSSTMGRRPPLSLGGLKRLKAIAQVSLAVRQQARPFTLLKTADFQVSDAPARRISSTAN</sequence>
<name>A0A135UH38_9PEZI</name>
<dbReference type="AlphaFoldDB" id="A0A135UH38"/>
<dbReference type="Proteomes" id="UP000070121">
    <property type="component" value="Unassembled WGS sequence"/>
</dbReference>
<dbReference type="OrthoDB" id="10424374at2759"/>
<proteinExistence type="predicted"/>
<gene>
    <name evidence="1" type="ORF">CSAL01_06389</name>
</gene>
<evidence type="ECO:0000313" key="2">
    <source>
        <dbReference type="Proteomes" id="UP000070121"/>
    </source>
</evidence>
<keyword evidence="2" id="KW-1185">Reference proteome</keyword>
<evidence type="ECO:0000313" key="1">
    <source>
        <dbReference type="EMBL" id="KXH59719.1"/>
    </source>
</evidence>
<comment type="caution">
    <text evidence="1">The sequence shown here is derived from an EMBL/GenBank/DDBJ whole genome shotgun (WGS) entry which is preliminary data.</text>
</comment>
<dbReference type="EMBL" id="JFFI01001466">
    <property type="protein sequence ID" value="KXH59719.1"/>
    <property type="molecule type" value="Genomic_DNA"/>
</dbReference>
<organism evidence="1 2">
    <name type="scientific">Colletotrichum salicis</name>
    <dbReference type="NCBI Taxonomy" id="1209931"/>
    <lineage>
        <taxon>Eukaryota</taxon>
        <taxon>Fungi</taxon>
        <taxon>Dikarya</taxon>
        <taxon>Ascomycota</taxon>
        <taxon>Pezizomycotina</taxon>
        <taxon>Sordariomycetes</taxon>
        <taxon>Hypocreomycetidae</taxon>
        <taxon>Glomerellales</taxon>
        <taxon>Glomerellaceae</taxon>
        <taxon>Colletotrichum</taxon>
        <taxon>Colletotrichum acutatum species complex</taxon>
    </lineage>
</organism>
<protein>
    <submittedName>
        <fullName evidence="1">Uncharacterized protein</fullName>
    </submittedName>
</protein>
<accession>A0A135UH38</accession>